<evidence type="ECO:0000313" key="7">
    <source>
        <dbReference type="EMBL" id="QOE74975.1"/>
    </source>
</evidence>
<dbReference type="Pfam" id="PF02689">
    <property type="entry name" value="Herpes_Helicase"/>
    <property type="match status" value="1"/>
</dbReference>
<organism evidence="7">
    <name type="scientific">Elephant endotheliotropic herpesvirus 1A</name>
    <dbReference type="NCBI Taxonomy" id="759753"/>
    <lineage>
        <taxon>Viruses</taxon>
        <taxon>Duplodnaviria</taxon>
        <taxon>Heunggongvirae</taxon>
        <taxon>Peploviricota</taxon>
        <taxon>Herviviricetes</taxon>
        <taxon>Herpesvirales</taxon>
        <taxon>Orthoherpesviridae</taxon>
        <taxon>Betaherpesvirinae</taxon>
        <taxon>Proboscivirus</taxon>
        <taxon>Proboscivirus elephantidbeta1</taxon>
        <taxon>Elephantid herpesvirus 1</taxon>
    </lineage>
</organism>
<evidence type="ECO:0000259" key="5">
    <source>
        <dbReference type="Pfam" id="PF02689"/>
    </source>
</evidence>
<gene>
    <name evidence="7" type="primary">U77</name>
</gene>
<dbReference type="InterPro" id="IPR027417">
    <property type="entry name" value="P-loop_NTPase"/>
</dbReference>
<evidence type="ECO:0000256" key="3">
    <source>
        <dbReference type="ARBA" id="ARBA00022806"/>
    </source>
</evidence>
<dbReference type="CDD" id="cd18809">
    <property type="entry name" value="SF1_C_RecD"/>
    <property type="match status" value="1"/>
</dbReference>
<dbReference type="Gene3D" id="3.40.50.300">
    <property type="entry name" value="P-loop containing nucleotide triphosphate hydrolases"/>
    <property type="match status" value="1"/>
</dbReference>
<keyword evidence="3 7" id="KW-0347">Helicase</keyword>
<reference evidence="7" key="6">
    <citation type="journal article" name="PLoS ONE">
        <title>Extended genotypic evaluation and comparison of twenty-two cases of lethal EEHV1 hemorrhagic disease in wild and captive Asian elephants in India.</title>
        <authorList>
            <person name="Zachariah A."/>
            <person name="Sajesh P.K."/>
            <person name="Santhosh S."/>
            <person name="Bathrachalam C."/>
            <person name="Megha M."/>
            <person name="Pandiyan J."/>
            <person name="Jishnu M."/>
            <person name="Kobragade R.S."/>
            <person name="Long S.Y."/>
            <person name="Zong J.-C."/>
            <person name="Latimer E.M."/>
            <person name="Heaggans S.Y."/>
            <person name="Hayward G.S."/>
        </authorList>
    </citation>
    <scope>NUCLEOTIDE SEQUENCE</scope>
    <source>
        <strain evidence="7">IP164 Muthanga2</strain>
        <strain evidence="6">IP43 Chellama Vandalur</strain>
    </source>
</reference>
<reference evidence="7" key="2">
    <citation type="journal article" date="2013" name="J. Wildl. Dis.">
        <title>Fatal herpesvirus hemorrhagic disease in wild and orphan asian elephants in southern India.</title>
        <authorList>
            <person name="Zachariah A."/>
            <person name="Zong J.-C."/>
            <person name="Long S.Y."/>
            <person name="Latimer E.M."/>
            <person name="Heaggans S.Y."/>
            <person name="Richman L.K."/>
            <person name="Hayward G.S."/>
        </authorList>
    </citation>
    <scope>NUCLEOTIDE SEQUENCE</scope>
    <source>
        <strain evidence="7">IP164 Muthanga2</strain>
        <strain evidence="6">IP43 Chellama Vandalur</strain>
    </source>
</reference>
<reference evidence="7" key="1">
    <citation type="journal article" date="2013" name="Genome Announc.">
        <title>Complete Genome Sequence of Elephant Endotheliotropic Herpesvirus 1A.</title>
        <authorList>
            <person name="Ling P.D."/>
            <person name="Reid J.G."/>
            <person name="Qin X."/>
            <person name="Muzny D.M."/>
            <person name="Gibbs R."/>
            <person name="Petrosino J."/>
            <person name="Peng R."/>
            <person name="Zong J.C."/>
            <person name="Heaggans S.Y."/>
            <person name="Hayward G.S."/>
        </authorList>
    </citation>
    <scope>NUCLEOTIDE SEQUENCE</scope>
    <source>
        <strain evidence="7">IP164 Muthanga2</strain>
        <strain evidence="6">IP43 Chellama Vandalur</strain>
    </source>
</reference>
<dbReference type="GO" id="GO:0004386">
    <property type="term" value="F:helicase activity"/>
    <property type="evidence" value="ECO:0007669"/>
    <property type="project" value="UniProtKB-KW"/>
</dbReference>
<proteinExistence type="predicted"/>
<keyword evidence="2" id="KW-0378">Hydrolase</keyword>
<name>A0A5J6RDY5_ELHV1</name>
<reference evidence="6" key="4">
    <citation type="submission" date="2019-08" db="EMBL/GenBank/DDBJ databases">
        <title>Annotated Complete DNA Sequences of Six EEHV1A Genomes from Lethal HD Cases in Young Asian Elephants from India.</title>
        <authorList>
            <person name="Krishnankutty S.P."/>
            <person name="Zachariah A."/>
            <person name="Maheswari U."/>
            <person name="Heaggans S.Y."/>
            <person name="Muraleedharan M."/>
            <person name="Velayutham D."/>
            <person name="Santhosh S."/>
            <person name="Hayward G.S."/>
        </authorList>
    </citation>
    <scope>NUCLEOTIDE SEQUENCE</scope>
    <source>
        <strain evidence="6">IP43 Chellama Vandalur</strain>
    </source>
</reference>
<evidence type="ECO:0000256" key="1">
    <source>
        <dbReference type="ARBA" id="ARBA00022741"/>
    </source>
</evidence>
<dbReference type="GO" id="GO:0016787">
    <property type="term" value="F:hydrolase activity"/>
    <property type="evidence" value="ECO:0007669"/>
    <property type="project" value="UniProtKB-KW"/>
</dbReference>
<dbReference type="GO" id="GO:0005524">
    <property type="term" value="F:ATP binding"/>
    <property type="evidence" value="ECO:0007669"/>
    <property type="project" value="UniProtKB-KW"/>
</dbReference>
<dbReference type="SUPFAM" id="SSF52540">
    <property type="entry name" value="P-loop containing nucleoside triphosphate hydrolases"/>
    <property type="match status" value="2"/>
</dbReference>
<reference evidence="7" key="5">
    <citation type="submission" date="2019-08" db="EMBL/GenBank/DDBJ databases">
        <title>Annotated Complete DNA Sequences of Six EEHV1A Genomes from Lethal HD Cases in Young Asian Elephants in India.</title>
        <authorList>
            <person name="Krishnankutty S.P."/>
            <person name="Zachariah A."/>
            <person name="Maheswari U."/>
            <person name="Heaggans S.Y."/>
            <person name="Muraleedharan M."/>
            <person name="Velayutham D."/>
            <person name="Santhosh S."/>
            <person name="Hayward G.S."/>
        </authorList>
    </citation>
    <scope>NUCLEOTIDE SEQUENCE</scope>
    <source>
        <strain evidence="7">IP164 Muthanga2</strain>
    </source>
</reference>
<feature type="domain" description="DNA replication helicase" evidence="5">
    <location>
        <begin position="9"/>
        <end position="806"/>
    </location>
</feature>
<evidence type="ECO:0000256" key="4">
    <source>
        <dbReference type="ARBA" id="ARBA00022840"/>
    </source>
</evidence>
<keyword evidence="1" id="KW-0547">Nucleotide-binding</keyword>
<reference evidence="7" key="3">
    <citation type="journal article" date="2016" name="MSphere">
        <title>Comparison of the Gene Coding Contents and Other Unusual Features of the GC-Rich and AT-Rich Branch Probosciviruses.</title>
        <authorList>
            <person name="Ling P.D."/>
            <person name="Long S.Y."/>
            <person name="Zong J.C."/>
            <person name="Heaggans S.Y."/>
            <person name="Qin X."/>
            <person name="Hayward G.S."/>
        </authorList>
    </citation>
    <scope>NUCLEOTIDE SEQUENCE</scope>
    <source>
        <strain evidence="7">IP164 Muthanga2</strain>
        <strain evidence="6">IP43 Chellama Vandalur</strain>
    </source>
</reference>
<dbReference type="InterPro" id="IPR003840">
    <property type="entry name" value="DNA_helicase_dom"/>
</dbReference>
<dbReference type="EMBL" id="MN366293">
    <property type="protein sequence ID" value="QOE74975.1"/>
    <property type="molecule type" value="Genomic_DNA"/>
</dbReference>
<evidence type="ECO:0000256" key="2">
    <source>
        <dbReference type="ARBA" id="ARBA00022801"/>
    </source>
</evidence>
<dbReference type="EMBL" id="MN366291">
    <property type="protein sequence ID" value="QOE74739.1"/>
    <property type="molecule type" value="Genomic_DNA"/>
</dbReference>
<sequence length="806" mass="91580">MMEASTGMFDTGFFLNMCSASKVERIVDKVRDLAGRTLDPEKHFPYNWVGVMDDPENAEDFPFCPFTALAITGTAGAGKTASVQVLAANLKCLCTGATVIAAQNLSSVLNRSKAAQVRTIHKEIGFNSRHVSMVLRDSNINVSNIEQKQRHELSRYWTVVSDITNSATENIHKIRSLPLCKHNIIVIDEAGVILEHMLHAVVFMYWFYNALCETPQYKKGMIPCVVCIGSPTQSEAIITTFDHSKQNNIVRRGRDILSALICDPVMVEYCKIENNWVLFINNKRCTDPDFGNLLKHIEFGLPLTPEHLAYVDRFVRPGAFIKDPQNVPDMTRLFISHNEVQEYYRTLHGQLLTSSDDKRQLFTVPIYCILNVTEFDEYLDAIGNPSLKKETWFEANKTRIWNYSQFADQDLSNTTVIAVDREHEDEDTQHQIFKCEFTYIRNSAVSVSSKLKSCIIGFEGSYNEFVEIIQKDLFLESVPYEQINYAYSFLTGLLYSGMFAFYTHEDLTHELLVELRQIPLPNIDGISRNNSKIPFGGEGGEECAGAGADADAELDRMMCDATGLYNDMFYESYDNPPVSCSTFEETIHLYTTFKDIFLRRYYVSQKHTNNEFGHRTFVTYNRRNVSLRNKCEIVSHSKSFIGLLSYTSPARVYTLQGYTHATVMSFSRVKNNKAMQIVSEKNVPRLILKDALGFMQVLEHNISYFTDIANGRSFSMCTAIDYGISPKIAMTITKSQGLSLDKVAVHFGDGSKPLKLNQIYVAISRVTNPNNLILNINPLRSQYINNNHITRYIAMGLKNPHTYVIY</sequence>
<accession>A0A5J6RDY5</accession>
<protein>
    <submittedName>
        <fullName evidence="7">Helicase subunit</fullName>
    </submittedName>
</protein>
<keyword evidence="4" id="KW-0067">ATP-binding</keyword>
<evidence type="ECO:0000313" key="6">
    <source>
        <dbReference type="EMBL" id="QOE74739.1"/>
    </source>
</evidence>